<keyword evidence="2" id="KW-0812">Transmembrane</keyword>
<feature type="compositionally biased region" description="Basic residues" evidence="1">
    <location>
        <begin position="515"/>
        <end position="531"/>
    </location>
</feature>
<feature type="region of interest" description="Disordered" evidence="1">
    <location>
        <begin position="1067"/>
        <end position="1121"/>
    </location>
</feature>
<feature type="region of interest" description="Disordered" evidence="1">
    <location>
        <begin position="665"/>
        <end position="768"/>
    </location>
</feature>
<feature type="region of interest" description="Disordered" evidence="1">
    <location>
        <begin position="478"/>
        <end position="533"/>
    </location>
</feature>
<keyword evidence="2" id="KW-0472">Membrane</keyword>
<keyword evidence="4" id="KW-1185">Reference proteome</keyword>
<feature type="transmembrane region" description="Helical" evidence="2">
    <location>
        <begin position="219"/>
        <end position="241"/>
    </location>
</feature>
<feature type="region of interest" description="Disordered" evidence="1">
    <location>
        <begin position="621"/>
        <end position="653"/>
    </location>
</feature>
<feature type="transmembrane region" description="Helical" evidence="2">
    <location>
        <begin position="61"/>
        <end position="84"/>
    </location>
</feature>
<evidence type="ECO:0000313" key="3">
    <source>
        <dbReference type="EMBL" id="ETS64667.1"/>
    </source>
</evidence>
<gene>
    <name evidence="3" type="ORF">PaG_00613</name>
</gene>
<feature type="region of interest" description="Disordered" evidence="1">
    <location>
        <begin position="315"/>
        <end position="380"/>
    </location>
</feature>
<organism evidence="3 4">
    <name type="scientific">Moesziomyces aphidis</name>
    <name type="common">Pseudozyma aphidis</name>
    <dbReference type="NCBI Taxonomy" id="84754"/>
    <lineage>
        <taxon>Eukaryota</taxon>
        <taxon>Fungi</taxon>
        <taxon>Dikarya</taxon>
        <taxon>Basidiomycota</taxon>
        <taxon>Ustilaginomycotina</taxon>
        <taxon>Ustilaginomycetes</taxon>
        <taxon>Ustilaginales</taxon>
        <taxon>Ustilaginaceae</taxon>
        <taxon>Moesziomyces</taxon>
    </lineage>
</organism>
<protein>
    <submittedName>
        <fullName evidence="3">Uncharacterized protein</fullName>
    </submittedName>
</protein>
<feature type="region of interest" description="Disordered" evidence="1">
    <location>
        <begin position="1"/>
        <end position="24"/>
    </location>
</feature>
<proteinExistence type="predicted"/>
<reference evidence="3 4" key="1">
    <citation type="journal article" date="2014" name="Genome Announc.">
        <title>Genome sequence of the basidiomycetous fungus Pseudozyma aphidis DSM70725, an efficient producer of biosurfactant mannosylerythritol lipids.</title>
        <authorList>
            <person name="Lorenz S."/>
            <person name="Guenther M."/>
            <person name="Grumaz C."/>
            <person name="Rupp S."/>
            <person name="Zibek S."/>
            <person name="Sohn K."/>
        </authorList>
    </citation>
    <scope>NUCLEOTIDE SEQUENCE [LARGE SCALE GENOMIC DNA]</scope>
    <source>
        <strain evidence="4">ATCC 32657 / CBS 517.83 / DSM 70725 / JCM 10318 / NBRC 10182 / NRRL Y-7954 / St-0401</strain>
    </source>
</reference>
<evidence type="ECO:0000256" key="1">
    <source>
        <dbReference type="SAM" id="MobiDB-lite"/>
    </source>
</evidence>
<feature type="region of interest" description="Disordered" evidence="1">
    <location>
        <begin position="1000"/>
        <end position="1027"/>
    </location>
</feature>
<name>W3VV17_MOEAP</name>
<dbReference type="EMBL" id="AWNI01000004">
    <property type="protein sequence ID" value="ETS64667.1"/>
    <property type="molecule type" value="Genomic_DNA"/>
</dbReference>
<accession>W3VV17</accession>
<feature type="compositionally biased region" description="Low complexity" evidence="1">
    <location>
        <begin position="726"/>
        <end position="736"/>
    </location>
</feature>
<sequence>MLDDRPQLWSSGLHLGNRPPLQTNAKRSCLGHTSRRRMSTASESVAMIGVVHSLDPPMQTVLRAALCVLAALVLWVDAAINIVIHPLTARSAAISVALASLGTVVVAAEPALRSPRRAHSTSSWHSMLVKSAFLSLAAVVMLDGLKGLPCPSPRAVRDKTSRTLPTAGQSELDALKTNGTSVYLVRSLAPQCVQFLGPDLQGVPSMAWVNVAPRRTSRVLMLAGVATTLTASLLFCLLGVVQRARGGAAVAGKDTRDDEETASSPPRALEAQPDRPVDLLGELLAADKHNAPSSFGLIPNGRTCTSRLSAPGSRCDDAASHISGGGSSAIPSVRGEGSACTPALRRIPSHPDSPSCALFGRSPTLPVPPPPAHSASNSPVLERRDSPGLHYAHVYGGTVDFASGCIMHQPIFSQRKRRGSSQQDASFATLLPPDFSRPSFHSLPALSPRRKVKSVPNVTGKMNRRSDAKAHIASAKATEIATSSKYDPPAALSPPADEDSASQLAQVGHREPKGKGVKPTKHDVAKHHLRPAQREPARLNTADSMRFIGSATMAGRAPTSRPGTGASARSTGSLRLTRQSLFAALDARLGTRSSVVSHDASCGVASACSYDSQGGCSAGTFGDGATDSPAPSPKLRFPRMPSPRTTASQHDERMDEVAQLELHPPTVDTKATGGATAAAPADGKSQTAATKPVRTGPVPMSMPSILRNPGSSQSNHLSYLLDRRSGSSSYPPSSSRTKPRSGAKEQLGRRKQRRSENARLLSNPHAVRPTIKDYRLHSNEIRSTFHGTPGASKGSVPVPANSGVRYSEPVHDAASAMQGHFGKSLRDAQRVLKRLEVGNISDEMIRTQRAGELERFIWLVDREIRMWAQEEIHILTPGDRKQGRILLDAEFNFTTPMGAREDVPTVALDEVQRQGQLVEFQRTPNALVWLVHDPFLRLVVHCLARVSRCPSFSKDDPSRPGLRFTWILNKNPHARRPRRGRRVSVSSSAVSAEVRPVAVGAMGVLDTPPTTDFDSQTETESELESDLDSLAESVQLVELGGEGEAVDTDEDEAEILRRVHRWAIDSHRQRHADSQPDAAAKRSKRASRIDQDPDQTLTTAIAEDDEEDDAEDDEDSDAHSA</sequence>
<dbReference type="AlphaFoldDB" id="W3VV17"/>
<feature type="compositionally biased region" description="Low complexity" evidence="1">
    <location>
        <begin position="668"/>
        <end position="684"/>
    </location>
</feature>
<feature type="compositionally biased region" description="Acidic residues" evidence="1">
    <location>
        <begin position="1015"/>
        <end position="1027"/>
    </location>
</feature>
<dbReference type="OrthoDB" id="10256743at2759"/>
<evidence type="ECO:0000256" key="2">
    <source>
        <dbReference type="SAM" id="Phobius"/>
    </source>
</evidence>
<feature type="compositionally biased region" description="Acidic residues" evidence="1">
    <location>
        <begin position="1102"/>
        <end position="1121"/>
    </location>
</feature>
<dbReference type="Proteomes" id="UP000019462">
    <property type="component" value="Unassembled WGS sequence"/>
</dbReference>
<comment type="caution">
    <text evidence="3">The sequence shown here is derived from an EMBL/GenBank/DDBJ whole genome shotgun (WGS) entry which is preliminary data.</text>
</comment>
<feature type="region of interest" description="Disordered" evidence="1">
    <location>
        <begin position="248"/>
        <end position="274"/>
    </location>
</feature>
<evidence type="ECO:0000313" key="4">
    <source>
        <dbReference type="Proteomes" id="UP000019462"/>
    </source>
</evidence>
<keyword evidence="2" id="KW-1133">Transmembrane helix</keyword>
<dbReference type="HOGENOM" id="CLU_280350_0_0_1"/>